<dbReference type="Gene3D" id="3.90.75.20">
    <property type="match status" value="1"/>
</dbReference>
<evidence type="ECO:0000313" key="3">
    <source>
        <dbReference type="EMBL" id="QJA89303.1"/>
    </source>
</evidence>
<sequence>MTIEIPIGGLIHHYVTEKKSIRWISNLYGVSTELIRRRLKQYGVPVRHGGEAIETQWINNPARRKKQSEFYLSNVVKSGQEHPNWKGGTEINDSGYILQYDNNHPKSHKNKVRAHRLIMENYLGRYIDRSEVVHHINGNRTDNRIENLLLMTNSEHSKYHWSLKR</sequence>
<dbReference type="InterPro" id="IPR003615">
    <property type="entry name" value="HNH_nuc"/>
</dbReference>
<reference evidence="2" key="1">
    <citation type="submission" date="2020-03" db="EMBL/GenBank/DDBJ databases">
        <title>The deep terrestrial virosphere.</title>
        <authorList>
            <person name="Holmfeldt K."/>
            <person name="Nilsson E."/>
            <person name="Simone D."/>
            <person name="Lopez-Fernandez M."/>
            <person name="Wu X."/>
            <person name="de Brujin I."/>
            <person name="Lundin D."/>
            <person name="Andersson A."/>
            <person name="Bertilsson S."/>
            <person name="Dopson M."/>
        </authorList>
    </citation>
    <scope>NUCLEOTIDE SEQUENCE</scope>
    <source>
        <strain evidence="2">MM415A00766</strain>
        <strain evidence="3">MM415B02575</strain>
    </source>
</reference>
<proteinExistence type="predicted"/>
<organism evidence="2">
    <name type="scientific">viral metagenome</name>
    <dbReference type="NCBI Taxonomy" id="1070528"/>
    <lineage>
        <taxon>unclassified sequences</taxon>
        <taxon>metagenomes</taxon>
        <taxon>organismal metagenomes</taxon>
    </lineage>
</organism>
<keyword evidence="2" id="KW-0540">Nuclease</keyword>
<evidence type="ECO:0000313" key="2">
    <source>
        <dbReference type="EMBL" id="QJA80185.1"/>
    </source>
</evidence>
<keyword evidence="2" id="KW-0378">Hydrolase</keyword>
<evidence type="ECO:0000259" key="1">
    <source>
        <dbReference type="Pfam" id="PF13392"/>
    </source>
</evidence>
<gene>
    <name evidence="2" type="ORF">MM415A00766_0014</name>
    <name evidence="3" type="ORF">MM415B02575_0009</name>
</gene>
<accession>A0A6M3KF57</accession>
<dbReference type="SUPFAM" id="SSF54060">
    <property type="entry name" value="His-Me finger endonucleases"/>
    <property type="match status" value="1"/>
</dbReference>
<dbReference type="EMBL" id="MT142837">
    <property type="protein sequence ID" value="QJA89303.1"/>
    <property type="molecule type" value="Genomic_DNA"/>
</dbReference>
<dbReference type="GO" id="GO:0004519">
    <property type="term" value="F:endonuclease activity"/>
    <property type="evidence" value="ECO:0007669"/>
    <property type="project" value="UniProtKB-KW"/>
</dbReference>
<dbReference type="InterPro" id="IPR044925">
    <property type="entry name" value="His-Me_finger_sf"/>
</dbReference>
<keyword evidence="2" id="KW-0255">Endonuclease</keyword>
<dbReference type="Pfam" id="PF13392">
    <property type="entry name" value="HNH_3"/>
    <property type="match status" value="1"/>
</dbReference>
<name>A0A6M3KF57_9ZZZZ</name>
<dbReference type="EMBL" id="MT142410">
    <property type="protein sequence ID" value="QJA80185.1"/>
    <property type="molecule type" value="Genomic_DNA"/>
</dbReference>
<feature type="domain" description="HNH nuclease" evidence="1">
    <location>
        <begin position="113"/>
        <end position="157"/>
    </location>
</feature>
<protein>
    <submittedName>
        <fullName evidence="2">Putative homing endonuclease</fullName>
    </submittedName>
</protein>
<dbReference type="AlphaFoldDB" id="A0A6M3KF57"/>